<name>A0A183EB89_9BILA</name>
<dbReference type="Gene3D" id="1.10.10.60">
    <property type="entry name" value="Homeodomain-like"/>
    <property type="match status" value="1"/>
</dbReference>
<evidence type="ECO:0000313" key="6">
    <source>
        <dbReference type="EMBL" id="VDN31312.1"/>
    </source>
</evidence>
<keyword evidence="4" id="KW-0472">Membrane</keyword>
<evidence type="ECO:0000259" key="5">
    <source>
        <dbReference type="Pfam" id="PF00046"/>
    </source>
</evidence>
<keyword evidence="4" id="KW-1133">Transmembrane helix</keyword>
<feature type="compositionally biased region" description="Low complexity" evidence="3">
    <location>
        <begin position="7"/>
        <end position="17"/>
    </location>
</feature>
<comment type="subcellular location">
    <subcellularLocation>
        <location evidence="1 2">Nucleus</location>
    </subcellularLocation>
</comment>
<evidence type="ECO:0000313" key="7">
    <source>
        <dbReference type="Proteomes" id="UP000271098"/>
    </source>
</evidence>
<reference evidence="8" key="1">
    <citation type="submission" date="2016-06" db="UniProtKB">
        <authorList>
            <consortium name="WormBaseParasite"/>
        </authorList>
    </citation>
    <scope>IDENTIFICATION</scope>
</reference>
<dbReference type="GO" id="GO:0005634">
    <property type="term" value="C:nucleus"/>
    <property type="evidence" value="ECO:0007669"/>
    <property type="project" value="UniProtKB-SubCell"/>
</dbReference>
<evidence type="ECO:0000256" key="4">
    <source>
        <dbReference type="SAM" id="Phobius"/>
    </source>
</evidence>
<protein>
    <submittedName>
        <fullName evidence="8">Homeobox domain-containing protein</fullName>
    </submittedName>
</protein>
<accession>A0A183EB89</accession>
<organism evidence="8">
    <name type="scientific">Gongylonema pulchrum</name>
    <dbReference type="NCBI Taxonomy" id="637853"/>
    <lineage>
        <taxon>Eukaryota</taxon>
        <taxon>Metazoa</taxon>
        <taxon>Ecdysozoa</taxon>
        <taxon>Nematoda</taxon>
        <taxon>Chromadorea</taxon>
        <taxon>Rhabditida</taxon>
        <taxon>Spirurina</taxon>
        <taxon>Spiruromorpha</taxon>
        <taxon>Spiruroidea</taxon>
        <taxon>Gongylonematidae</taxon>
        <taxon>Gongylonema</taxon>
    </lineage>
</organism>
<dbReference type="Proteomes" id="UP000271098">
    <property type="component" value="Unassembled WGS sequence"/>
</dbReference>
<feature type="domain" description="Homeobox" evidence="5">
    <location>
        <begin position="33"/>
        <end position="75"/>
    </location>
</feature>
<feature type="transmembrane region" description="Helical" evidence="4">
    <location>
        <begin position="64"/>
        <end position="85"/>
    </location>
</feature>
<evidence type="ECO:0000256" key="1">
    <source>
        <dbReference type="ARBA" id="ARBA00004123"/>
    </source>
</evidence>
<dbReference type="WBParaSite" id="GPUH_0001825501-mRNA-1">
    <property type="protein sequence ID" value="GPUH_0001825501-mRNA-1"/>
    <property type="gene ID" value="GPUH_0001825501"/>
</dbReference>
<keyword evidence="2" id="KW-0371">Homeobox</keyword>
<dbReference type="GO" id="GO:0003677">
    <property type="term" value="F:DNA binding"/>
    <property type="evidence" value="ECO:0007669"/>
    <property type="project" value="UniProtKB-KW"/>
</dbReference>
<dbReference type="AlphaFoldDB" id="A0A183EB89"/>
<evidence type="ECO:0000256" key="2">
    <source>
        <dbReference type="RuleBase" id="RU000682"/>
    </source>
</evidence>
<dbReference type="CDD" id="cd00086">
    <property type="entry name" value="homeodomain"/>
    <property type="match status" value="1"/>
</dbReference>
<keyword evidence="2" id="KW-0539">Nucleus</keyword>
<feature type="region of interest" description="Disordered" evidence="3">
    <location>
        <begin position="1"/>
        <end position="36"/>
    </location>
</feature>
<keyword evidence="7" id="KW-1185">Reference proteome</keyword>
<dbReference type="Pfam" id="PF00046">
    <property type="entry name" value="Homeodomain"/>
    <property type="match status" value="1"/>
</dbReference>
<evidence type="ECO:0000313" key="8">
    <source>
        <dbReference type="WBParaSite" id="GPUH_0001825501-mRNA-1"/>
    </source>
</evidence>
<dbReference type="InterPro" id="IPR001356">
    <property type="entry name" value="HD"/>
</dbReference>
<dbReference type="EMBL" id="UYRT01086406">
    <property type="protein sequence ID" value="VDN31312.1"/>
    <property type="molecule type" value="Genomic_DNA"/>
</dbReference>
<evidence type="ECO:0000256" key="3">
    <source>
        <dbReference type="SAM" id="MobiDB-lite"/>
    </source>
</evidence>
<proteinExistence type="predicted"/>
<dbReference type="SUPFAM" id="SSF46689">
    <property type="entry name" value="Homeodomain-like"/>
    <property type="match status" value="1"/>
</dbReference>
<dbReference type="InterPro" id="IPR009057">
    <property type="entry name" value="Homeodomain-like_sf"/>
</dbReference>
<keyword evidence="4" id="KW-0812">Transmembrane</keyword>
<gene>
    <name evidence="6" type="ORF">GPUH_LOCUS18230</name>
</gene>
<reference evidence="6 7" key="2">
    <citation type="submission" date="2018-11" db="EMBL/GenBank/DDBJ databases">
        <authorList>
            <consortium name="Pathogen Informatics"/>
        </authorList>
    </citation>
    <scope>NUCLEOTIDE SEQUENCE [LARGE SCALE GENOMIC DNA]</scope>
</reference>
<sequence>MEKSATLKKSAATAAAAADDDASSPHSVSAAKRRKRTDLSQYRNALESYFENDAYPSNGRIDEIAATLGLEINVISSLLLLLLFYV</sequence>
<keyword evidence="2" id="KW-0238">DNA-binding</keyword>